<gene>
    <name evidence="1" type="ORF">D8M05_12500</name>
</gene>
<name>A0A494YWX5_9BACI</name>
<dbReference type="AlphaFoldDB" id="A0A494YWX5"/>
<sequence>MLGKPKRIINMVIEDYVIRVIENAGQVISAIRLLKEKALPLGLIENGKITDEIGFFEFLRDLVKELGIKNRYVRFYVPNSLVIMREVEFPANLKEKDIKEHFQYEIGKSIHLPFKEPVFDVHYLSTAAEISDENNFEKQSEVRTGTLFAAPEEDMVKYTDVLVDAGLKPIVADVEALGIYRFIDFLYELSPEKVYMVVQLNVTALNLSIFYDEQLEFMRYQKLDVELKGWHVDNEIEEINWEYVEDETQQMGIVEDQLLELERIMNFYRFSIKKGDQMVNEILILGDHPLVKQFYEKVNQQLDIPVKLLRGYTTKEKDKEVRSEFIPALGLALKGGAKDAS</sequence>
<evidence type="ECO:0000313" key="1">
    <source>
        <dbReference type="EMBL" id="RKQ14654.1"/>
    </source>
</evidence>
<dbReference type="InterPro" id="IPR005883">
    <property type="entry name" value="PilM"/>
</dbReference>
<dbReference type="EMBL" id="RBZO01000019">
    <property type="protein sequence ID" value="RKQ14654.1"/>
    <property type="molecule type" value="Genomic_DNA"/>
</dbReference>
<dbReference type="Gene3D" id="3.30.420.40">
    <property type="match status" value="2"/>
</dbReference>
<organism evidence="1 2">
    <name type="scientific">Oceanobacillus bengalensis</name>
    <dbReference type="NCBI Taxonomy" id="1435466"/>
    <lineage>
        <taxon>Bacteria</taxon>
        <taxon>Bacillati</taxon>
        <taxon>Bacillota</taxon>
        <taxon>Bacilli</taxon>
        <taxon>Bacillales</taxon>
        <taxon>Bacillaceae</taxon>
        <taxon>Oceanobacillus</taxon>
    </lineage>
</organism>
<evidence type="ECO:0008006" key="3">
    <source>
        <dbReference type="Google" id="ProtNLM"/>
    </source>
</evidence>
<comment type="caution">
    <text evidence="1">The sequence shown here is derived from an EMBL/GenBank/DDBJ whole genome shotgun (WGS) entry which is preliminary data.</text>
</comment>
<dbReference type="Pfam" id="PF11104">
    <property type="entry name" value="PilM_2"/>
    <property type="match status" value="1"/>
</dbReference>
<dbReference type="Gene3D" id="3.30.1490.300">
    <property type="match status" value="1"/>
</dbReference>
<accession>A0A494YWX5</accession>
<dbReference type="RefSeq" id="WP_121132287.1">
    <property type="nucleotide sequence ID" value="NZ_JBHUFK010000060.1"/>
</dbReference>
<keyword evidence="2" id="KW-1185">Reference proteome</keyword>
<dbReference type="InterPro" id="IPR043129">
    <property type="entry name" value="ATPase_NBD"/>
</dbReference>
<dbReference type="OrthoDB" id="2690797at2"/>
<protein>
    <recommendedName>
        <fullName evidence="3">Pilus assembly protein PilM</fullName>
    </recommendedName>
</protein>
<reference evidence="1 2" key="1">
    <citation type="journal article" date="2015" name="Antonie Van Leeuwenhoek">
        <title>Oceanobacillus bengalensis sp. nov., a bacterium isolated from seawater of the Bay of Bengal.</title>
        <authorList>
            <person name="Yongchang O."/>
            <person name="Xiang W."/>
            <person name="Wang G."/>
        </authorList>
    </citation>
    <scope>NUCLEOTIDE SEQUENCE [LARGE SCALE GENOMIC DNA]</scope>
    <source>
        <strain evidence="1 2">MCCC 1K00260</strain>
    </source>
</reference>
<evidence type="ECO:0000313" key="2">
    <source>
        <dbReference type="Proteomes" id="UP000281813"/>
    </source>
</evidence>
<dbReference type="SUPFAM" id="SSF53067">
    <property type="entry name" value="Actin-like ATPase domain"/>
    <property type="match status" value="1"/>
</dbReference>
<proteinExistence type="predicted"/>
<dbReference type="Proteomes" id="UP000281813">
    <property type="component" value="Unassembled WGS sequence"/>
</dbReference>